<evidence type="ECO:0000313" key="11">
    <source>
        <dbReference type="EMBL" id="GIH23677.1"/>
    </source>
</evidence>
<feature type="transmembrane region" description="Helical" evidence="9">
    <location>
        <begin position="12"/>
        <end position="33"/>
    </location>
</feature>
<dbReference type="Proteomes" id="UP000640052">
    <property type="component" value="Unassembled WGS sequence"/>
</dbReference>
<feature type="transmembrane region" description="Helical" evidence="9">
    <location>
        <begin position="250"/>
        <end position="271"/>
    </location>
</feature>
<feature type="domain" description="ABC transmembrane type-1" evidence="10">
    <location>
        <begin position="73"/>
        <end position="271"/>
    </location>
</feature>
<dbReference type="GO" id="GO:0015423">
    <property type="term" value="F:ABC-type maltose transporter activity"/>
    <property type="evidence" value="ECO:0007669"/>
    <property type="project" value="TreeGrafter"/>
</dbReference>
<dbReference type="RefSeq" id="WP_204040474.1">
    <property type="nucleotide sequence ID" value="NZ_BOOA01000012.1"/>
</dbReference>
<evidence type="ECO:0000313" key="12">
    <source>
        <dbReference type="Proteomes" id="UP000640052"/>
    </source>
</evidence>
<dbReference type="Gene3D" id="1.10.3720.10">
    <property type="entry name" value="MetI-like"/>
    <property type="match status" value="1"/>
</dbReference>
<organism evidence="11 12">
    <name type="scientific">Acrocarpospora phusangensis</name>
    <dbReference type="NCBI Taxonomy" id="1070424"/>
    <lineage>
        <taxon>Bacteria</taxon>
        <taxon>Bacillati</taxon>
        <taxon>Actinomycetota</taxon>
        <taxon>Actinomycetes</taxon>
        <taxon>Streptosporangiales</taxon>
        <taxon>Streptosporangiaceae</taxon>
        <taxon>Acrocarpospora</taxon>
    </lineage>
</organism>
<comment type="similarity">
    <text evidence="2">Belongs to the binding-protein-dependent transport system permease family. MalFG subfamily.</text>
</comment>
<accession>A0A919Q7D5</accession>
<dbReference type="GO" id="GO:0042956">
    <property type="term" value="P:maltodextrin transmembrane transport"/>
    <property type="evidence" value="ECO:0007669"/>
    <property type="project" value="TreeGrafter"/>
</dbReference>
<dbReference type="PROSITE" id="PS50928">
    <property type="entry name" value="ABC_TM1"/>
    <property type="match status" value="1"/>
</dbReference>
<keyword evidence="3 9" id="KW-0813">Transport</keyword>
<dbReference type="InterPro" id="IPR050901">
    <property type="entry name" value="BP-dep_ABC_trans_perm"/>
</dbReference>
<feature type="transmembrane region" description="Helical" evidence="9">
    <location>
        <begin position="110"/>
        <end position="131"/>
    </location>
</feature>
<evidence type="ECO:0000256" key="5">
    <source>
        <dbReference type="ARBA" id="ARBA00022597"/>
    </source>
</evidence>
<evidence type="ECO:0000259" key="10">
    <source>
        <dbReference type="PROSITE" id="PS50928"/>
    </source>
</evidence>
<gene>
    <name evidence="11" type="ORF">Aph01nite_19870</name>
</gene>
<evidence type="ECO:0000256" key="4">
    <source>
        <dbReference type="ARBA" id="ARBA00022475"/>
    </source>
</evidence>
<keyword evidence="4" id="KW-1003">Cell membrane</keyword>
<dbReference type="CDD" id="cd06261">
    <property type="entry name" value="TM_PBP2"/>
    <property type="match status" value="1"/>
</dbReference>
<dbReference type="AlphaFoldDB" id="A0A919Q7D5"/>
<feature type="transmembrane region" description="Helical" evidence="9">
    <location>
        <begin position="72"/>
        <end position="98"/>
    </location>
</feature>
<evidence type="ECO:0000256" key="6">
    <source>
        <dbReference type="ARBA" id="ARBA00022692"/>
    </source>
</evidence>
<evidence type="ECO:0000256" key="7">
    <source>
        <dbReference type="ARBA" id="ARBA00022989"/>
    </source>
</evidence>
<dbReference type="PANTHER" id="PTHR32243:SF50">
    <property type="entry name" value="MALTOSE_MALTODEXTRIN TRANSPORT SYSTEM PERMEASE PROTEIN MALG"/>
    <property type="match status" value="1"/>
</dbReference>
<comment type="subcellular location">
    <subcellularLocation>
        <location evidence="1 9">Cell membrane</location>
        <topology evidence="1 9">Multi-pass membrane protein</topology>
    </subcellularLocation>
</comment>
<keyword evidence="12" id="KW-1185">Reference proteome</keyword>
<protein>
    <submittedName>
        <fullName evidence="11">Sugar ABC transporter permease</fullName>
    </submittedName>
</protein>
<feature type="transmembrane region" description="Helical" evidence="9">
    <location>
        <begin position="151"/>
        <end position="170"/>
    </location>
</feature>
<feature type="transmembrane region" description="Helical" evidence="9">
    <location>
        <begin position="191"/>
        <end position="213"/>
    </location>
</feature>
<dbReference type="PANTHER" id="PTHR32243">
    <property type="entry name" value="MALTOSE TRANSPORT SYSTEM PERMEASE-RELATED"/>
    <property type="match status" value="1"/>
</dbReference>
<reference evidence="11" key="1">
    <citation type="submission" date="2021-01" db="EMBL/GenBank/DDBJ databases">
        <title>Whole genome shotgun sequence of Acrocarpospora phusangensis NBRC 108782.</title>
        <authorList>
            <person name="Komaki H."/>
            <person name="Tamura T."/>
        </authorList>
    </citation>
    <scope>NUCLEOTIDE SEQUENCE</scope>
    <source>
        <strain evidence="11">NBRC 108782</strain>
    </source>
</reference>
<dbReference type="Pfam" id="PF00528">
    <property type="entry name" value="BPD_transp_1"/>
    <property type="match status" value="1"/>
</dbReference>
<comment type="caution">
    <text evidence="11">The sequence shown here is derived from an EMBL/GenBank/DDBJ whole genome shotgun (WGS) entry which is preliminary data.</text>
</comment>
<evidence type="ECO:0000256" key="3">
    <source>
        <dbReference type="ARBA" id="ARBA00022448"/>
    </source>
</evidence>
<evidence type="ECO:0000256" key="2">
    <source>
        <dbReference type="ARBA" id="ARBA00009047"/>
    </source>
</evidence>
<evidence type="ECO:0000256" key="9">
    <source>
        <dbReference type="RuleBase" id="RU363032"/>
    </source>
</evidence>
<dbReference type="InterPro" id="IPR000515">
    <property type="entry name" value="MetI-like"/>
</dbReference>
<keyword evidence="5" id="KW-0762">Sugar transport</keyword>
<dbReference type="EMBL" id="BOOA01000012">
    <property type="protein sequence ID" value="GIH23677.1"/>
    <property type="molecule type" value="Genomic_DNA"/>
</dbReference>
<dbReference type="GO" id="GO:0005886">
    <property type="term" value="C:plasma membrane"/>
    <property type="evidence" value="ECO:0007669"/>
    <property type="project" value="UniProtKB-SubCell"/>
</dbReference>
<keyword evidence="6 9" id="KW-0812">Transmembrane</keyword>
<keyword evidence="7 9" id="KW-1133">Transmembrane helix</keyword>
<keyword evidence="8 9" id="KW-0472">Membrane</keyword>
<sequence length="286" mass="30729">MRSTKGWLAETGWRHLVGIGMLVFALFPLVFVVSASVNPRGTLTASATLFDGASLENYLKLFSTPTLPYPRWFANTMIIAGATAVLTVLLAASAAYAFSRFRFRGRRLGLLGLLLVQMFPQVLGAVAIFLLMARIKGVFPGVGLGTQWGLVMVYLGGAMGVNTFLIKGFFDSIPRELDDAAKVDGATHTRVFFTIILRLGAPVLAVIGLLTFINTVNEFLVASVILQSPSEHTLAVGLYGLISERLSANWGVFAAGALIGAIPSVLLFRFLQRYIVSGLLRGSVKG</sequence>
<evidence type="ECO:0000256" key="1">
    <source>
        <dbReference type="ARBA" id="ARBA00004651"/>
    </source>
</evidence>
<dbReference type="InterPro" id="IPR035906">
    <property type="entry name" value="MetI-like_sf"/>
</dbReference>
<proteinExistence type="inferred from homology"/>
<dbReference type="SUPFAM" id="SSF161098">
    <property type="entry name" value="MetI-like"/>
    <property type="match status" value="1"/>
</dbReference>
<evidence type="ECO:0000256" key="8">
    <source>
        <dbReference type="ARBA" id="ARBA00023136"/>
    </source>
</evidence>
<name>A0A919Q7D5_9ACTN</name>